<protein>
    <submittedName>
        <fullName evidence="1">Uncharacterized protein</fullName>
    </submittedName>
</protein>
<sequence>MEKEFLDFDDVKNNKYPIYILSRELDGLSKTTYVRCYTNSKLVHFIPESLKFKLCDYVCLNPKYNNGNNDEIKRATDVVGFRISNFYLDQISKEN</sequence>
<name>A0A6C0EAV4_9ZZZZ</name>
<reference evidence="1" key="1">
    <citation type="journal article" date="2020" name="Nature">
        <title>Giant virus diversity and host interactions through global metagenomics.</title>
        <authorList>
            <person name="Schulz F."/>
            <person name="Roux S."/>
            <person name="Paez-Espino D."/>
            <person name="Jungbluth S."/>
            <person name="Walsh D.A."/>
            <person name="Denef V.J."/>
            <person name="McMahon K.D."/>
            <person name="Konstantinidis K.T."/>
            <person name="Eloe-Fadrosh E.A."/>
            <person name="Kyrpides N.C."/>
            <person name="Woyke T."/>
        </authorList>
    </citation>
    <scope>NUCLEOTIDE SEQUENCE</scope>
    <source>
        <strain evidence="1">GVMAG-M-3300023179-27</strain>
    </source>
</reference>
<proteinExistence type="predicted"/>
<dbReference type="AlphaFoldDB" id="A0A6C0EAV4"/>
<accession>A0A6C0EAV4</accession>
<evidence type="ECO:0000313" key="1">
    <source>
        <dbReference type="EMBL" id="QHT26266.1"/>
    </source>
</evidence>
<dbReference type="EMBL" id="MN739783">
    <property type="protein sequence ID" value="QHT26266.1"/>
    <property type="molecule type" value="Genomic_DNA"/>
</dbReference>
<organism evidence="1">
    <name type="scientific">viral metagenome</name>
    <dbReference type="NCBI Taxonomy" id="1070528"/>
    <lineage>
        <taxon>unclassified sequences</taxon>
        <taxon>metagenomes</taxon>
        <taxon>organismal metagenomes</taxon>
    </lineage>
</organism>